<name>H6LK96_ACEWD</name>
<gene>
    <name evidence="2" type="ordered locus">Awo_c32880</name>
</gene>
<evidence type="ECO:0008006" key="4">
    <source>
        <dbReference type="Google" id="ProtNLM"/>
    </source>
</evidence>
<keyword evidence="1" id="KW-1133">Transmembrane helix</keyword>
<evidence type="ECO:0000313" key="3">
    <source>
        <dbReference type="Proteomes" id="UP000007177"/>
    </source>
</evidence>
<keyword evidence="1" id="KW-0472">Membrane</keyword>
<dbReference type="RefSeq" id="WP_014357612.1">
    <property type="nucleotide sequence ID" value="NC_016894.1"/>
</dbReference>
<dbReference type="STRING" id="931626.Awo_c32880"/>
<dbReference type="Proteomes" id="UP000007177">
    <property type="component" value="Chromosome"/>
</dbReference>
<dbReference type="OrthoDB" id="1072289at2"/>
<dbReference type="HOGENOM" id="CLU_103673_0_0_9"/>
<feature type="transmembrane region" description="Helical" evidence="1">
    <location>
        <begin position="78"/>
        <end position="101"/>
    </location>
</feature>
<dbReference type="EMBL" id="CP002987">
    <property type="protein sequence ID" value="AFA50016.1"/>
    <property type="molecule type" value="Genomic_DNA"/>
</dbReference>
<dbReference type="AlphaFoldDB" id="H6LK96"/>
<organism evidence="2 3">
    <name type="scientific">Acetobacterium woodii (strain ATCC 29683 / DSM 1030 / JCM 2381 / KCTC 1655 / WB1)</name>
    <dbReference type="NCBI Taxonomy" id="931626"/>
    <lineage>
        <taxon>Bacteria</taxon>
        <taxon>Bacillati</taxon>
        <taxon>Bacillota</taxon>
        <taxon>Clostridia</taxon>
        <taxon>Eubacteriales</taxon>
        <taxon>Eubacteriaceae</taxon>
        <taxon>Acetobacterium</taxon>
    </lineage>
</organism>
<sequence>MICVACGFEQNSDGNFCQNCGEPIKRIQVEEKDSCQKMSAVKENNLSEVIEKVSLNVTKDHKGGYQWMYEYSFWKNPAVLITTYKVLLIAGSFPAGLMFVLTLEAGIGPALKAFFTVIGITCGILMVLATFGYLLLGLLYGGKYYVLFKMDERGIHHIQLAKQFKKAQAMGFLTALIGLSGGNISAAGAGLMGATKQSLYTSFKKVKSVKINSKRHTIYLNESLTRNQIYADKEDFQFIKDYILKKCSKNVRVFGK</sequence>
<protein>
    <recommendedName>
        <fullName evidence="4">Zinc-ribbon domain-containing protein</fullName>
    </recommendedName>
</protein>
<evidence type="ECO:0000313" key="2">
    <source>
        <dbReference type="EMBL" id="AFA50016.1"/>
    </source>
</evidence>
<accession>H6LK96</accession>
<reference evidence="3" key="1">
    <citation type="submission" date="2011-07" db="EMBL/GenBank/DDBJ databases">
        <title>Complete genome sequence of Acetobacterium woodii.</title>
        <authorList>
            <person name="Poehlein A."/>
            <person name="Schmidt S."/>
            <person name="Kaster A.-K."/>
            <person name="Goenrich M."/>
            <person name="Vollmers J."/>
            <person name="Thuermer A."/>
            <person name="Gottschalk G."/>
            <person name="Thauer R.K."/>
            <person name="Daniel R."/>
            <person name="Mueller V."/>
        </authorList>
    </citation>
    <scope>NUCLEOTIDE SEQUENCE [LARGE SCALE GENOMIC DNA]</scope>
    <source>
        <strain evidence="3">ATCC 29683 / DSM 1030 / JCM 2381 / KCTC 1655 / WB1</strain>
    </source>
</reference>
<reference evidence="2 3" key="2">
    <citation type="journal article" date="2012" name="PLoS ONE">
        <title>An ancient pathway combining carbon dioxide fixation with the generation and utilization of a sodium ion gradient for ATP synthesis.</title>
        <authorList>
            <person name="Poehlein A."/>
            <person name="Schmidt S."/>
            <person name="Kaster A.K."/>
            <person name="Goenrich M."/>
            <person name="Vollmers J."/>
            <person name="Thurmer A."/>
            <person name="Bertsch J."/>
            <person name="Schuchmann K."/>
            <person name="Voigt B."/>
            <person name="Hecker M."/>
            <person name="Daniel R."/>
            <person name="Thauer R.K."/>
            <person name="Gottschalk G."/>
            <person name="Muller V."/>
        </authorList>
    </citation>
    <scope>NUCLEOTIDE SEQUENCE [LARGE SCALE GENOMIC DNA]</scope>
    <source>
        <strain evidence="3">ATCC 29683 / DSM 1030 / JCM 2381 / KCTC 1655 / WB1</strain>
    </source>
</reference>
<keyword evidence="1" id="KW-0812">Transmembrane</keyword>
<keyword evidence="3" id="KW-1185">Reference proteome</keyword>
<proteinExistence type="predicted"/>
<dbReference type="KEGG" id="awo:Awo_c32880"/>
<feature type="transmembrane region" description="Helical" evidence="1">
    <location>
        <begin position="113"/>
        <end position="140"/>
    </location>
</feature>
<dbReference type="eggNOG" id="ENOG5030B98">
    <property type="taxonomic scope" value="Bacteria"/>
</dbReference>
<evidence type="ECO:0000256" key="1">
    <source>
        <dbReference type="SAM" id="Phobius"/>
    </source>
</evidence>